<gene>
    <name evidence="9" type="ORF">TH606_09735</name>
</gene>
<dbReference type="GO" id="GO:0005886">
    <property type="term" value="C:plasma membrane"/>
    <property type="evidence" value="ECO:0007669"/>
    <property type="project" value="TreeGrafter"/>
</dbReference>
<dbReference type="SUPFAM" id="SSF46548">
    <property type="entry name" value="alpha-helical ferredoxin"/>
    <property type="match status" value="1"/>
</dbReference>
<dbReference type="Gene3D" id="1.20.950.20">
    <property type="entry name" value="Transmembrane di-heme cytochromes, Chain C"/>
    <property type="match status" value="1"/>
</dbReference>
<proteinExistence type="predicted"/>
<dbReference type="GO" id="GO:0016491">
    <property type="term" value="F:oxidoreductase activity"/>
    <property type="evidence" value="ECO:0007669"/>
    <property type="project" value="UniProtKB-KW"/>
</dbReference>
<keyword evidence="5" id="KW-0411">Iron-sulfur</keyword>
<evidence type="ECO:0000313" key="10">
    <source>
        <dbReference type="Proteomes" id="UP000076964"/>
    </source>
</evidence>
<dbReference type="NCBIfam" id="NF038018">
    <property type="entry name" value="qmoC"/>
    <property type="match status" value="1"/>
</dbReference>
<dbReference type="STRING" id="1795632.TH606_09735"/>
<accession>A0A177E4M2</accession>
<evidence type="ECO:0000256" key="6">
    <source>
        <dbReference type="SAM" id="MobiDB-lite"/>
    </source>
</evidence>
<organism evidence="9 10">
    <name type="scientific">Thermodesulfatator autotrophicus</name>
    <dbReference type="NCBI Taxonomy" id="1795632"/>
    <lineage>
        <taxon>Bacteria</taxon>
        <taxon>Pseudomonadati</taxon>
        <taxon>Thermodesulfobacteriota</taxon>
        <taxon>Thermodesulfobacteria</taxon>
        <taxon>Thermodesulfobacteriales</taxon>
        <taxon>Thermodesulfatatoraceae</taxon>
        <taxon>Thermodesulfatator</taxon>
    </lineage>
</organism>
<dbReference type="InterPro" id="IPR017900">
    <property type="entry name" value="4Fe4S_Fe_S_CS"/>
</dbReference>
<evidence type="ECO:0000259" key="8">
    <source>
        <dbReference type="Pfam" id="PF13183"/>
    </source>
</evidence>
<feature type="transmembrane region" description="Helical" evidence="7">
    <location>
        <begin position="282"/>
        <end position="299"/>
    </location>
</feature>
<dbReference type="SUPFAM" id="SSF103501">
    <property type="entry name" value="Respiratory nitrate reductase 1 gamma chain"/>
    <property type="match status" value="1"/>
</dbReference>
<dbReference type="Pfam" id="PF13183">
    <property type="entry name" value="Fer4_8"/>
    <property type="match status" value="1"/>
</dbReference>
<dbReference type="InterPro" id="IPR017896">
    <property type="entry name" value="4Fe4S_Fe-S-bd"/>
</dbReference>
<keyword evidence="4" id="KW-0408">Iron</keyword>
<dbReference type="InterPro" id="IPR036197">
    <property type="entry name" value="NarG-like_sf"/>
</dbReference>
<keyword evidence="3" id="KW-0560">Oxidoreductase</keyword>
<feature type="transmembrane region" description="Helical" evidence="7">
    <location>
        <begin position="115"/>
        <end position="136"/>
    </location>
</feature>
<keyword evidence="7" id="KW-1133">Transmembrane helix</keyword>
<dbReference type="Proteomes" id="UP000076964">
    <property type="component" value="Unassembled WGS sequence"/>
</dbReference>
<feature type="transmembrane region" description="Helical" evidence="7">
    <location>
        <begin position="344"/>
        <end position="365"/>
    </location>
</feature>
<dbReference type="RefSeq" id="WP_068543413.1">
    <property type="nucleotide sequence ID" value="NZ_LSFI01000050.1"/>
</dbReference>
<dbReference type="PANTHER" id="PTHR43255:SF1">
    <property type="entry name" value="IRON-SULFUR-BINDING OXIDOREDUCTASE FADF-RELATED"/>
    <property type="match status" value="1"/>
</dbReference>
<dbReference type="AlphaFoldDB" id="A0A177E4M2"/>
<keyword evidence="2" id="KW-0479">Metal-binding</keyword>
<dbReference type="PROSITE" id="PS00198">
    <property type="entry name" value="4FE4S_FER_1"/>
    <property type="match status" value="1"/>
</dbReference>
<keyword evidence="1" id="KW-0004">4Fe-4S</keyword>
<dbReference type="Gene3D" id="1.10.1060.10">
    <property type="entry name" value="Alpha-helical ferredoxin"/>
    <property type="match status" value="1"/>
</dbReference>
<dbReference type="InterPro" id="IPR009051">
    <property type="entry name" value="Helical_ferredxn"/>
</dbReference>
<dbReference type="OrthoDB" id="9769677at2"/>
<sequence length="426" mass="47548">MSHHYVEPDLKFVEGVIASGGDTVKRCYQCATCAVVCPLSTEDVPFPRKQMILAQWGMADRVAKDPAIWLCHQCSDCTAYCPRGARPGDVLSAIRAMAIRELAEPKFLWSLYNSLAGTVLLFGFAVAVILAVILIVHQGLPHLESPVRFSHGLFHGFLPVLAVDAIFLPVAGFAAIIAWRGISNLWRQLNEGANIPVAYRATTSELIKNHMIPVFKEIINHERFKKCVANLPRYGAHRLVLWAFIILFFVTMVVFFFADIVGTITGSDVFHTPWPLWNPIKILGNLGGFILIYGAILLIQNRKAKEAEGIMRSSYSDWFFLYLILFVGITGLAAQYLRIFDLKIAYPMYVAHLACIFVLFLGLPYSKFAHLAYRTTVMVFDHYMSGVRAKMAATEAISQAESQAASEESEEVSQEEAEESSEKKEA</sequence>
<dbReference type="EMBL" id="LSFI01000050">
    <property type="protein sequence ID" value="OAG26913.1"/>
    <property type="molecule type" value="Genomic_DNA"/>
</dbReference>
<name>A0A177E4M2_9BACT</name>
<feature type="region of interest" description="Disordered" evidence="6">
    <location>
        <begin position="398"/>
        <end position="426"/>
    </location>
</feature>
<evidence type="ECO:0000313" key="9">
    <source>
        <dbReference type="EMBL" id="OAG26913.1"/>
    </source>
</evidence>
<feature type="domain" description="4Fe-4S ferredoxin-type" evidence="8">
    <location>
        <begin position="24"/>
        <end position="84"/>
    </location>
</feature>
<evidence type="ECO:0000256" key="2">
    <source>
        <dbReference type="ARBA" id="ARBA00022723"/>
    </source>
</evidence>
<evidence type="ECO:0000256" key="7">
    <source>
        <dbReference type="SAM" id="Phobius"/>
    </source>
</evidence>
<evidence type="ECO:0000256" key="1">
    <source>
        <dbReference type="ARBA" id="ARBA00022485"/>
    </source>
</evidence>
<evidence type="ECO:0000256" key="3">
    <source>
        <dbReference type="ARBA" id="ARBA00023002"/>
    </source>
</evidence>
<dbReference type="InterPro" id="IPR051460">
    <property type="entry name" value="HdrC_iron-sulfur_subunit"/>
</dbReference>
<dbReference type="GO" id="GO:0046872">
    <property type="term" value="F:metal ion binding"/>
    <property type="evidence" value="ECO:0007669"/>
    <property type="project" value="UniProtKB-KW"/>
</dbReference>
<keyword evidence="7" id="KW-0472">Membrane</keyword>
<feature type="transmembrane region" description="Helical" evidence="7">
    <location>
        <begin position="156"/>
        <end position="179"/>
    </location>
</feature>
<reference evidence="9 10" key="1">
    <citation type="submission" date="2016-02" db="EMBL/GenBank/DDBJ databases">
        <title>Draft genome sequence of Thermodesulfatator sp. S606.</title>
        <authorList>
            <person name="Lai Q."/>
            <person name="Cao J."/>
            <person name="Dupont S."/>
            <person name="Shao Z."/>
            <person name="Jebbar M."/>
            <person name="Alain K."/>
        </authorList>
    </citation>
    <scope>NUCLEOTIDE SEQUENCE [LARGE SCALE GENOMIC DNA]</scope>
    <source>
        <strain evidence="9 10">S606</strain>
    </source>
</reference>
<evidence type="ECO:0000256" key="5">
    <source>
        <dbReference type="ARBA" id="ARBA00023014"/>
    </source>
</evidence>
<dbReference type="PANTHER" id="PTHR43255">
    <property type="entry name" value="IRON-SULFUR-BINDING OXIDOREDUCTASE FADF-RELATED-RELATED"/>
    <property type="match status" value="1"/>
</dbReference>
<feature type="transmembrane region" description="Helical" evidence="7">
    <location>
        <begin position="239"/>
        <end position="262"/>
    </location>
</feature>
<keyword evidence="7" id="KW-0812">Transmembrane</keyword>
<protein>
    <recommendedName>
        <fullName evidence="8">4Fe-4S ferredoxin-type domain-containing protein</fullName>
    </recommendedName>
</protein>
<dbReference type="GO" id="GO:0051539">
    <property type="term" value="F:4 iron, 4 sulfur cluster binding"/>
    <property type="evidence" value="ECO:0007669"/>
    <property type="project" value="UniProtKB-KW"/>
</dbReference>
<feature type="compositionally biased region" description="Acidic residues" evidence="6">
    <location>
        <begin position="407"/>
        <end position="419"/>
    </location>
</feature>
<feature type="transmembrane region" description="Helical" evidence="7">
    <location>
        <begin position="319"/>
        <end position="338"/>
    </location>
</feature>
<keyword evidence="10" id="KW-1185">Reference proteome</keyword>
<comment type="caution">
    <text evidence="9">The sequence shown here is derived from an EMBL/GenBank/DDBJ whole genome shotgun (WGS) entry which is preliminary data.</text>
</comment>
<evidence type="ECO:0000256" key="4">
    <source>
        <dbReference type="ARBA" id="ARBA00023004"/>
    </source>
</evidence>